<dbReference type="InterPro" id="IPR026816">
    <property type="entry name" value="Flavodoxin_dom"/>
</dbReference>
<protein>
    <submittedName>
        <fullName evidence="2">Flavodoxin</fullName>
    </submittedName>
</protein>
<dbReference type="AlphaFoldDB" id="A0A3M2L7D8"/>
<dbReference type="Proteomes" id="UP000279275">
    <property type="component" value="Unassembled WGS sequence"/>
</dbReference>
<dbReference type="InterPro" id="IPR001226">
    <property type="entry name" value="Flavodoxin_CS"/>
</dbReference>
<dbReference type="PANTHER" id="PTHR38030">
    <property type="entry name" value="PROTOPORPHYRINOGEN IX DEHYDROGENASE [MENAQUINONE]"/>
    <property type="match status" value="1"/>
</dbReference>
<comment type="caution">
    <text evidence="2">The sequence shown here is derived from an EMBL/GenBank/DDBJ whole genome shotgun (WGS) entry which is preliminary data.</text>
</comment>
<dbReference type="PROSITE" id="PS50902">
    <property type="entry name" value="FLAVODOXIN_LIKE"/>
    <property type="match status" value="1"/>
</dbReference>
<dbReference type="GO" id="GO:0010181">
    <property type="term" value="F:FMN binding"/>
    <property type="evidence" value="ECO:0007669"/>
    <property type="project" value="InterPro"/>
</dbReference>
<name>A0A3M2L7D8_9NOCA</name>
<dbReference type="GO" id="GO:0006783">
    <property type="term" value="P:heme biosynthetic process"/>
    <property type="evidence" value="ECO:0007669"/>
    <property type="project" value="TreeGrafter"/>
</dbReference>
<dbReference type="OrthoDB" id="129384at2"/>
<evidence type="ECO:0000313" key="3">
    <source>
        <dbReference type="Proteomes" id="UP000279275"/>
    </source>
</evidence>
<dbReference type="GO" id="GO:0070819">
    <property type="term" value="F:menaquinone-dependent protoporphyrinogen oxidase activity"/>
    <property type="evidence" value="ECO:0007669"/>
    <property type="project" value="TreeGrafter"/>
</dbReference>
<organism evidence="2 3">
    <name type="scientific">Nocardia stercoris</name>
    <dbReference type="NCBI Taxonomy" id="2483361"/>
    <lineage>
        <taxon>Bacteria</taxon>
        <taxon>Bacillati</taxon>
        <taxon>Actinomycetota</taxon>
        <taxon>Actinomycetes</taxon>
        <taxon>Mycobacteriales</taxon>
        <taxon>Nocardiaceae</taxon>
        <taxon>Nocardia</taxon>
    </lineage>
</organism>
<evidence type="ECO:0000259" key="1">
    <source>
        <dbReference type="PROSITE" id="PS50902"/>
    </source>
</evidence>
<dbReference type="GO" id="GO:0009055">
    <property type="term" value="F:electron transfer activity"/>
    <property type="evidence" value="ECO:0007669"/>
    <property type="project" value="InterPro"/>
</dbReference>
<gene>
    <name evidence="2" type="ORF">EBN03_10665</name>
</gene>
<evidence type="ECO:0000313" key="2">
    <source>
        <dbReference type="EMBL" id="RMI33561.1"/>
    </source>
</evidence>
<dbReference type="InterPro" id="IPR029039">
    <property type="entry name" value="Flavoprotein-like_sf"/>
</dbReference>
<dbReference type="RefSeq" id="WP_122187760.1">
    <property type="nucleotide sequence ID" value="NZ_RFFH01000003.1"/>
</dbReference>
<accession>A0A3M2L7D8</accession>
<dbReference type="Pfam" id="PF12724">
    <property type="entry name" value="Flavodoxin_5"/>
    <property type="match status" value="1"/>
</dbReference>
<dbReference type="SUPFAM" id="SSF52218">
    <property type="entry name" value="Flavoproteins"/>
    <property type="match status" value="1"/>
</dbReference>
<dbReference type="PANTHER" id="PTHR38030:SF2">
    <property type="entry name" value="PROTOPORPHYRINOGEN IX DEHYDROGENASE [QUINONE]"/>
    <property type="match status" value="1"/>
</dbReference>
<sequence length="184" mass="20238">MTSTKPRVAVVYATAQGSTREIAQFIADELTQRGAEVEVAEVEHAPELTRFDAVVLGSAVHNRRFLPEAESYIRAHRAELSAVPVWLFSVGIGPALVGPIGRWFGGRVPPRIAALRDWIGARAYQPFAGHYERAGVDLGARTAFRLMGGPRYGDLRDWTAIRRWSTSVGDALQLPAAHDTWVHP</sequence>
<reference evidence="2 3" key="1">
    <citation type="submission" date="2018-10" db="EMBL/GenBank/DDBJ databases">
        <title>Isolation from cow dung.</title>
        <authorList>
            <person name="Ling L."/>
        </authorList>
    </citation>
    <scope>NUCLEOTIDE SEQUENCE [LARGE SCALE GENOMIC DNA]</scope>
    <source>
        <strain evidence="2 3">NEAU-LL90</strain>
    </source>
</reference>
<dbReference type="Gene3D" id="3.40.50.360">
    <property type="match status" value="1"/>
</dbReference>
<dbReference type="InterPro" id="IPR008254">
    <property type="entry name" value="Flavodoxin/NO_synth"/>
</dbReference>
<dbReference type="EMBL" id="RFFH01000003">
    <property type="protein sequence ID" value="RMI33561.1"/>
    <property type="molecule type" value="Genomic_DNA"/>
</dbReference>
<keyword evidence="3" id="KW-1185">Reference proteome</keyword>
<proteinExistence type="predicted"/>
<dbReference type="InterPro" id="IPR052200">
    <property type="entry name" value="Protoporphyrinogen_IX_DH"/>
</dbReference>
<feature type="domain" description="Flavodoxin-like" evidence="1">
    <location>
        <begin position="8"/>
        <end position="169"/>
    </location>
</feature>
<dbReference type="PROSITE" id="PS00201">
    <property type="entry name" value="FLAVODOXIN"/>
    <property type="match status" value="1"/>
</dbReference>